<gene>
    <name evidence="7" type="ordered locus">Pro_0986</name>
</gene>
<proteinExistence type="inferred from homology"/>
<dbReference type="RefSeq" id="WP_011125138.1">
    <property type="nucleotide sequence ID" value="NC_005042.1"/>
</dbReference>
<evidence type="ECO:0000256" key="1">
    <source>
        <dbReference type="ARBA" id="ARBA00004141"/>
    </source>
</evidence>
<dbReference type="GO" id="GO:0046873">
    <property type="term" value="F:metal ion transmembrane transporter activity"/>
    <property type="evidence" value="ECO:0007669"/>
    <property type="project" value="InterPro"/>
</dbReference>
<dbReference type="EnsemblBacteria" id="AAQ00031">
    <property type="protein sequence ID" value="AAQ00031"/>
    <property type="gene ID" value="Pro_0986"/>
</dbReference>
<evidence type="ECO:0000256" key="2">
    <source>
        <dbReference type="ARBA" id="ARBA00009190"/>
    </source>
</evidence>
<keyword evidence="8" id="KW-1185">Reference proteome</keyword>
<evidence type="ECO:0000256" key="3">
    <source>
        <dbReference type="ARBA" id="ARBA00022692"/>
    </source>
</evidence>
<dbReference type="Proteomes" id="UP000001420">
    <property type="component" value="Chromosome"/>
</dbReference>
<dbReference type="AlphaFoldDB" id="Q7VBV6"/>
<accession>Q7VBV6</accession>
<dbReference type="HOGENOM" id="CLU_140894_0_0_3"/>
<evidence type="ECO:0000256" key="5">
    <source>
        <dbReference type="ARBA" id="ARBA00023136"/>
    </source>
</evidence>
<evidence type="ECO:0000313" key="7">
    <source>
        <dbReference type="EMBL" id="AAQ00031.1"/>
    </source>
</evidence>
<feature type="transmembrane region" description="Helical" evidence="6">
    <location>
        <begin position="53"/>
        <end position="77"/>
    </location>
</feature>
<comment type="caution">
    <text evidence="6">Lacks conserved residue(s) required for the propagation of feature annotation.</text>
</comment>
<evidence type="ECO:0000313" key="8">
    <source>
        <dbReference type="Proteomes" id="UP000001420"/>
    </source>
</evidence>
<dbReference type="KEGG" id="pma:Pro_0986"/>
<dbReference type="OrthoDB" id="9801356at2"/>
<sequence length="117" mass="12722">MTAKDLLNITKENSENGFYQTLVTTFTAVFLAELGDKTQIATFMLSAETGRPFIVFIAAATALILSSLMGVAIGSVLSKRINPRTLNTVAGFLMITISLFMLFEIIEGNNILTNILK</sequence>
<dbReference type="STRING" id="167539.Pro_0986"/>
<comment type="similarity">
    <text evidence="2 6">Belongs to the GDT1 family.</text>
</comment>
<keyword evidence="3 6" id="KW-0812">Transmembrane</keyword>
<organism evidence="7 8">
    <name type="scientific">Prochlorococcus marinus (strain SARG / CCMP1375 / SS120)</name>
    <dbReference type="NCBI Taxonomy" id="167539"/>
    <lineage>
        <taxon>Bacteria</taxon>
        <taxon>Bacillati</taxon>
        <taxon>Cyanobacteriota</taxon>
        <taxon>Cyanophyceae</taxon>
        <taxon>Synechococcales</taxon>
        <taxon>Prochlorococcaceae</taxon>
        <taxon>Prochlorococcus</taxon>
    </lineage>
</organism>
<feature type="transmembrane region" description="Helical" evidence="6">
    <location>
        <begin position="89"/>
        <end position="106"/>
    </location>
</feature>
<dbReference type="InterPro" id="IPR001727">
    <property type="entry name" value="GDT1-like"/>
</dbReference>
<protein>
    <recommendedName>
        <fullName evidence="6">GDT1 family protein</fullName>
    </recommendedName>
</protein>
<reference evidence="7 8" key="1">
    <citation type="journal article" date="2003" name="Proc. Natl. Acad. Sci. U.S.A.">
        <title>Genome sequence of the cyanobacterium Prochlorococcus marinus SS120, a nearly minimal oxyphototrophic genome.</title>
        <authorList>
            <person name="Dufresne A."/>
            <person name="Salanoubat M."/>
            <person name="Partensky F."/>
            <person name="Artiguenave F."/>
            <person name="Axmann I.M."/>
            <person name="Barbe V."/>
            <person name="Duprat S."/>
            <person name="Galperin M.Y."/>
            <person name="Koonin E.V."/>
            <person name="Le Gall F."/>
            <person name="Makarova K.S."/>
            <person name="Ostrowski M."/>
            <person name="Oztas S."/>
            <person name="Robert C."/>
            <person name="Rogozin I.B."/>
            <person name="Scanlan D.J."/>
            <person name="Tandeau de Marsac N."/>
            <person name="Weissenbach J."/>
            <person name="Wincker P."/>
            <person name="Wolf Y.I."/>
            <person name="Hess W.R."/>
        </authorList>
    </citation>
    <scope>NUCLEOTIDE SEQUENCE [LARGE SCALE GENOMIC DNA]</scope>
    <source>
        <strain evidence="8">SARG / CCMP1375 / SS120</strain>
    </source>
</reference>
<evidence type="ECO:0000256" key="6">
    <source>
        <dbReference type="RuleBase" id="RU365102"/>
    </source>
</evidence>
<dbReference type="eggNOG" id="COG2119">
    <property type="taxonomic scope" value="Bacteria"/>
</dbReference>
<dbReference type="PANTHER" id="PTHR12608">
    <property type="entry name" value="TRANSMEMBRANE PROTEIN HTP-1 RELATED"/>
    <property type="match status" value="1"/>
</dbReference>
<dbReference type="PANTHER" id="PTHR12608:SF1">
    <property type="entry name" value="TRANSMEMBRANE PROTEIN 165"/>
    <property type="match status" value="1"/>
</dbReference>
<keyword evidence="4 6" id="KW-1133">Transmembrane helix</keyword>
<comment type="subcellular location">
    <subcellularLocation>
        <location evidence="1 6">Membrane</location>
        <topology evidence="1 6">Multi-pass membrane protein</topology>
    </subcellularLocation>
</comment>
<keyword evidence="5 6" id="KW-0472">Membrane</keyword>
<name>Q7VBV6_PROMA</name>
<dbReference type="Pfam" id="PF01169">
    <property type="entry name" value="GDT1"/>
    <property type="match status" value="1"/>
</dbReference>
<dbReference type="GO" id="GO:0016020">
    <property type="term" value="C:membrane"/>
    <property type="evidence" value="ECO:0007669"/>
    <property type="project" value="UniProtKB-SubCell"/>
</dbReference>
<dbReference type="EMBL" id="AE017126">
    <property type="protein sequence ID" value="AAQ00031.1"/>
    <property type="molecule type" value="Genomic_DNA"/>
</dbReference>
<evidence type="ECO:0000256" key="4">
    <source>
        <dbReference type="ARBA" id="ARBA00022989"/>
    </source>
</evidence>